<name>A0AAD2FNM2_9STRA</name>
<evidence type="ECO:0000313" key="5">
    <source>
        <dbReference type="Proteomes" id="UP001295423"/>
    </source>
</evidence>
<reference evidence="4" key="1">
    <citation type="submission" date="2023-08" db="EMBL/GenBank/DDBJ databases">
        <authorList>
            <person name="Audoor S."/>
            <person name="Bilcke G."/>
        </authorList>
    </citation>
    <scope>NUCLEOTIDE SEQUENCE</scope>
</reference>
<dbReference type="AlphaFoldDB" id="A0AAD2FNM2"/>
<dbReference type="SUPFAM" id="SSF49899">
    <property type="entry name" value="Concanavalin A-like lectins/glucanases"/>
    <property type="match status" value="1"/>
</dbReference>
<dbReference type="Gene3D" id="2.60.120.200">
    <property type="match status" value="1"/>
</dbReference>
<dbReference type="InterPro" id="IPR013320">
    <property type="entry name" value="ConA-like_dom_sf"/>
</dbReference>
<accession>A0AAD2FNM2</accession>
<evidence type="ECO:0000313" key="4">
    <source>
        <dbReference type="EMBL" id="CAJ1947411.1"/>
    </source>
</evidence>
<dbReference type="Proteomes" id="UP001295423">
    <property type="component" value="Unassembled WGS sequence"/>
</dbReference>
<dbReference type="GO" id="GO:0004553">
    <property type="term" value="F:hydrolase activity, hydrolyzing O-glycosyl compounds"/>
    <property type="evidence" value="ECO:0007669"/>
    <property type="project" value="InterPro"/>
</dbReference>
<dbReference type="InterPro" id="IPR050546">
    <property type="entry name" value="Glycosyl_Hydrlase_16"/>
</dbReference>
<dbReference type="PANTHER" id="PTHR10963">
    <property type="entry name" value="GLYCOSYL HYDROLASE-RELATED"/>
    <property type="match status" value="1"/>
</dbReference>
<comment type="caution">
    <text evidence="4">The sequence shown here is derived from an EMBL/GenBank/DDBJ whole genome shotgun (WGS) entry which is preliminary data.</text>
</comment>
<dbReference type="GO" id="GO:0005975">
    <property type="term" value="P:carbohydrate metabolic process"/>
    <property type="evidence" value="ECO:0007669"/>
    <property type="project" value="InterPro"/>
</dbReference>
<organism evidence="4 5">
    <name type="scientific">Cylindrotheca closterium</name>
    <dbReference type="NCBI Taxonomy" id="2856"/>
    <lineage>
        <taxon>Eukaryota</taxon>
        <taxon>Sar</taxon>
        <taxon>Stramenopiles</taxon>
        <taxon>Ochrophyta</taxon>
        <taxon>Bacillariophyta</taxon>
        <taxon>Bacillariophyceae</taxon>
        <taxon>Bacillariophycidae</taxon>
        <taxon>Bacillariales</taxon>
        <taxon>Bacillariaceae</taxon>
        <taxon>Cylindrotheca</taxon>
    </lineage>
</organism>
<feature type="chain" id="PRO_5041968071" description="GH16 domain-containing protein" evidence="2">
    <location>
        <begin position="20"/>
        <end position="713"/>
    </location>
</feature>
<protein>
    <recommendedName>
        <fullName evidence="3">GH16 domain-containing protein</fullName>
    </recommendedName>
</protein>
<gene>
    <name evidence="4" type="ORF">CYCCA115_LOCUS11133</name>
</gene>
<evidence type="ECO:0000256" key="1">
    <source>
        <dbReference type="ARBA" id="ARBA00006865"/>
    </source>
</evidence>
<comment type="similarity">
    <text evidence="1">Belongs to the glycosyl hydrolase 16 family.</text>
</comment>
<dbReference type="CDD" id="cd08023">
    <property type="entry name" value="GH16_laminarinase_like"/>
    <property type="match status" value="1"/>
</dbReference>
<feature type="domain" description="GH16" evidence="3">
    <location>
        <begin position="356"/>
        <end position="628"/>
    </location>
</feature>
<evidence type="ECO:0000256" key="2">
    <source>
        <dbReference type="SAM" id="SignalP"/>
    </source>
</evidence>
<feature type="signal peptide" evidence="2">
    <location>
        <begin position="1"/>
        <end position="19"/>
    </location>
</feature>
<dbReference type="Pfam" id="PF00722">
    <property type="entry name" value="Glyco_hydro_16"/>
    <property type="match status" value="1"/>
</dbReference>
<dbReference type="PANTHER" id="PTHR10963:SF55">
    <property type="entry name" value="GLYCOSIDE HYDROLASE FAMILY 16 PROTEIN"/>
    <property type="match status" value="1"/>
</dbReference>
<dbReference type="PROSITE" id="PS51762">
    <property type="entry name" value="GH16_2"/>
    <property type="match status" value="1"/>
</dbReference>
<sequence length="713" mass="77273">MALCLRLLLILQLAALIAAACNQTSNVVNGITTIVVQDNRTVDVLDRQLFYNEEGGQCSANLCGYYIDSDGNMEDMVSNCVYDSRGGGYRSRCTRKSFVNRIRRWESLESCGCCSASLTTRTSPYCEYPSNPPCGGDAACRIPRSRFANSQVCYRDGVSGELTSRCVNAFEDFLVGPTDSYTCGPCPSERIEAPVIDSPPSDSLTCGCSTCTNSVLETLASDGVSSISCRKRIEFMMNNFNMPERDACVFIGDRFPDTCGQGCNPLFCTSTGPPPPPPRPAPPTPPPSPITDCGCPNSCTNDVLASLATDGVASIECRTRMVFAINRFGLTPLNACAMVASRYADACGACDPRTCNNDAGPPAPAPVPVVSPAGPIQEGELVFAEEFNSGDQPNPEIWSYDLGNWGWGNAELQRYTNTRENVQVANGKLVITAIRRGSEITSGRIKTLNKFTFKYGRVEASIKVPDLRNGLWPAFWTLGNNFPVIGWPKCGEIDIMEMGNAAPGNPILNQRVGSAAHWFHDPEGRATYGLYLDAGEDLTRGFHTYSMEWTPNMITTFVDGKEIWAMDISPQQCPSEKCSEFHDFHFFLLNLAVGGTYTGGLLNVNQITAPFPARYEIDYVRLYANQWTEVGGASAGGDTGITPKFDLTNCGCPATCTGQVLDRIATDSNGSFSCRDRIQWVIANVALTEQQACERVGGEFPSVCGQGCNPAFC</sequence>
<proteinExistence type="inferred from homology"/>
<dbReference type="EMBL" id="CAKOGP040001725">
    <property type="protein sequence ID" value="CAJ1947411.1"/>
    <property type="molecule type" value="Genomic_DNA"/>
</dbReference>
<keyword evidence="5" id="KW-1185">Reference proteome</keyword>
<dbReference type="PROSITE" id="PS51257">
    <property type="entry name" value="PROKAR_LIPOPROTEIN"/>
    <property type="match status" value="1"/>
</dbReference>
<evidence type="ECO:0000259" key="3">
    <source>
        <dbReference type="PROSITE" id="PS51762"/>
    </source>
</evidence>
<keyword evidence="2" id="KW-0732">Signal</keyword>
<dbReference type="InterPro" id="IPR000757">
    <property type="entry name" value="Beta-glucanase-like"/>
</dbReference>